<sequence>MASINPPTPAALVPELQQYVGVVRDIHVANLCNVAAAAWLAYDICITFPQEVSLVWSNGTLLPAIFGEAMFLMRLYASYQRSKLILVLICCFYATQMLLGFITATLILLSLKVLERSPSLPLPGCLVMPPHQDRLSIAAWAFAMFTTCSYFVLILNNFSYNVSLRRKSRQANQVPIFDLPTTSPLIYSFLRDSAFYFFLVFAGNVMNLVFQLIFQGRALLSIGTFWLSAIYAVSASRLFLNTREMLRIGSNGGEWDTHWFDDIELRELPSAMHAASARVSSVHTPRLPPRNSKSPIVTFAQNVSGTKLSLQRNSFESDRKREPQTPVSMETRQSEEDYELIAVAPWIILERPVELT</sequence>
<keyword evidence="2" id="KW-1133">Transmembrane helix</keyword>
<feature type="transmembrane region" description="Helical" evidence="2">
    <location>
        <begin position="60"/>
        <end position="77"/>
    </location>
</feature>
<proteinExistence type="predicted"/>
<keyword evidence="2" id="KW-0812">Transmembrane</keyword>
<evidence type="ECO:0000313" key="5">
    <source>
        <dbReference type="Proteomes" id="UP000313359"/>
    </source>
</evidence>
<gene>
    <name evidence="4" type="ORF">L227DRAFT_617435</name>
</gene>
<organism evidence="4 5">
    <name type="scientific">Lentinus tigrinus ALCF2SS1-6</name>
    <dbReference type="NCBI Taxonomy" id="1328759"/>
    <lineage>
        <taxon>Eukaryota</taxon>
        <taxon>Fungi</taxon>
        <taxon>Dikarya</taxon>
        <taxon>Basidiomycota</taxon>
        <taxon>Agaricomycotina</taxon>
        <taxon>Agaricomycetes</taxon>
        <taxon>Polyporales</taxon>
        <taxon>Polyporaceae</taxon>
        <taxon>Lentinus</taxon>
    </lineage>
</organism>
<dbReference type="EMBL" id="ML122335">
    <property type="protein sequence ID" value="RPD52917.1"/>
    <property type="molecule type" value="Genomic_DNA"/>
</dbReference>
<feature type="transmembrane region" description="Helical" evidence="2">
    <location>
        <begin position="220"/>
        <end position="240"/>
    </location>
</feature>
<evidence type="ECO:0000256" key="1">
    <source>
        <dbReference type="SAM" id="MobiDB-lite"/>
    </source>
</evidence>
<feature type="transmembrane region" description="Helical" evidence="2">
    <location>
        <begin position="84"/>
        <end position="111"/>
    </location>
</feature>
<reference evidence="4" key="1">
    <citation type="journal article" date="2018" name="Genome Biol. Evol.">
        <title>Genomics and development of Lentinus tigrinus, a white-rot wood-decaying mushroom with dimorphic fruiting bodies.</title>
        <authorList>
            <person name="Wu B."/>
            <person name="Xu Z."/>
            <person name="Knudson A."/>
            <person name="Carlson A."/>
            <person name="Chen N."/>
            <person name="Kovaka S."/>
            <person name="LaButti K."/>
            <person name="Lipzen A."/>
            <person name="Pennachio C."/>
            <person name="Riley R."/>
            <person name="Schakwitz W."/>
            <person name="Umezawa K."/>
            <person name="Ohm R.A."/>
            <person name="Grigoriev I.V."/>
            <person name="Nagy L.G."/>
            <person name="Gibbons J."/>
            <person name="Hibbett D."/>
        </authorList>
    </citation>
    <scope>NUCLEOTIDE SEQUENCE [LARGE SCALE GENOMIC DNA]</scope>
    <source>
        <strain evidence="4">ALCF2SS1-6</strain>
    </source>
</reference>
<accession>A0A5C2RR58</accession>
<dbReference type="AlphaFoldDB" id="A0A5C2RR58"/>
<dbReference type="Proteomes" id="UP000313359">
    <property type="component" value="Unassembled WGS sequence"/>
</dbReference>
<dbReference type="OrthoDB" id="2638860at2759"/>
<protein>
    <recommendedName>
        <fullName evidence="3">DUF6533 domain-containing protein</fullName>
    </recommendedName>
</protein>
<evidence type="ECO:0000256" key="2">
    <source>
        <dbReference type="SAM" id="Phobius"/>
    </source>
</evidence>
<dbReference type="InterPro" id="IPR045340">
    <property type="entry name" value="DUF6533"/>
</dbReference>
<keyword evidence="5" id="KW-1185">Reference proteome</keyword>
<feature type="domain" description="DUF6533" evidence="3">
    <location>
        <begin position="32"/>
        <end position="59"/>
    </location>
</feature>
<feature type="transmembrane region" description="Helical" evidence="2">
    <location>
        <begin position="194"/>
        <end position="214"/>
    </location>
</feature>
<feature type="region of interest" description="Disordered" evidence="1">
    <location>
        <begin position="310"/>
        <end position="334"/>
    </location>
</feature>
<feature type="transmembrane region" description="Helical" evidence="2">
    <location>
        <begin position="137"/>
        <end position="160"/>
    </location>
</feature>
<name>A0A5C2RR58_9APHY</name>
<evidence type="ECO:0000259" key="3">
    <source>
        <dbReference type="Pfam" id="PF20151"/>
    </source>
</evidence>
<dbReference type="Pfam" id="PF20151">
    <property type="entry name" value="DUF6533"/>
    <property type="match status" value="1"/>
</dbReference>
<evidence type="ECO:0000313" key="4">
    <source>
        <dbReference type="EMBL" id="RPD52917.1"/>
    </source>
</evidence>
<keyword evidence="2" id="KW-0472">Membrane</keyword>